<dbReference type="AlphaFoldDB" id="A0A2H3CXB0"/>
<gene>
    <name evidence="1" type="ORF">ARMGADRAFT_1037644</name>
</gene>
<evidence type="ECO:0000313" key="2">
    <source>
        <dbReference type="Proteomes" id="UP000217790"/>
    </source>
</evidence>
<evidence type="ECO:0000313" key="1">
    <source>
        <dbReference type="EMBL" id="PBK83832.1"/>
    </source>
</evidence>
<dbReference type="Proteomes" id="UP000217790">
    <property type="component" value="Unassembled WGS sequence"/>
</dbReference>
<name>A0A2H3CXB0_ARMGA</name>
<organism evidence="1 2">
    <name type="scientific">Armillaria gallica</name>
    <name type="common">Bulbous honey fungus</name>
    <name type="synonym">Armillaria bulbosa</name>
    <dbReference type="NCBI Taxonomy" id="47427"/>
    <lineage>
        <taxon>Eukaryota</taxon>
        <taxon>Fungi</taxon>
        <taxon>Dikarya</taxon>
        <taxon>Basidiomycota</taxon>
        <taxon>Agaricomycotina</taxon>
        <taxon>Agaricomycetes</taxon>
        <taxon>Agaricomycetidae</taxon>
        <taxon>Agaricales</taxon>
        <taxon>Marasmiineae</taxon>
        <taxon>Physalacriaceae</taxon>
        <taxon>Armillaria</taxon>
    </lineage>
</organism>
<reference evidence="2" key="1">
    <citation type="journal article" date="2017" name="Nat. Ecol. Evol.">
        <title>Genome expansion and lineage-specific genetic innovations in the forest pathogenic fungi Armillaria.</title>
        <authorList>
            <person name="Sipos G."/>
            <person name="Prasanna A.N."/>
            <person name="Walter M.C."/>
            <person name="O'Connor E."/>
            <person name="Balint B."/>
            <person name="Krizsan K."/>
            <person name="Kiss B."/>
            <person name="Hess J."/>
            <person name="Varga T."/>
            <person name="Slot J."/>
            <person name="Riley R."/>
            <person name="Boka B."/>
            <person name="Rigling D."/>
            <person name="Barry K."/>
            <person name="Lee J."/>
            <person name="Mihaltcheva S."/>
            <person name="LaButti K."/>
            <person name="Lipzen A."/>
            <person name="Waldron R."/>
            <person name="Moloney N.M."/>
            <person name="Sperisen C."/>
            <person name="Kredics L."/>
            <person name="Vagvoelgyi C."/>
            <person name="Patrignani A."/>
            <person name="Fitzpatrick D."/>
            <person name="Nagy I."/>
            <person name="Doyle S."/>
            <person name="Anderson J.B."/>
            <person name="Grigoriev I.V."/>
            <person name="Gueldener U."/>
            <person name="Muensterkoetter M."/>
            <person name="Nagy L.G."/>
        </authorList>
    </citation>
    <scope>NUCLEOTIDE SEQUENCE [LARGE SCALE GENOMIC DNA]</scope>
    <source>
        <strain evidence="2">Ar21-2</strain>
    </source>
</reference>
<accession>A0A2H3CXB0</accession>
<dbReference type="EMBL" id="KZ293703">
    <property type="protein sequence ID" value="PBK83832.1"/>
    <property type="molecule type" value="Genomic_DNA"/>
</dbReference>
<dbReference type="InParanoid" id="A0A2H3CXB0"/>
<proteinExistence type="predicted"/>
<sequence>MVDDTPWQILTQGKKLQFRKNPKSVKNTPIETSKPVPEQQIVGKYLFDNDSNEKAHYMERFKGEFLAINPTHLGTLSGSFLRHLARAYDLNQSWILAGSPNYKVNQGTARFEIEWCLQITTSNATATYDLVGLCYFGQSHFVAQFVDRHGVLWFQDGAVNGGLFVNEGYAADHSSESIFCHRDMTLGALVYLKRGDGPWRF</sequence>
<keyword evidence="2" id="KW-1185">Reference proteome</keyword>
<dbReference type="OrthoDB" id="2629491at2759"/>
<protein>
    <submittedName>
        <fullName evidence="1">Uncharacterized protein</fullName>
    </submittedName>
</protein>